<accession>A0A2G2ZLM3</accession>
<dbReference type="Gramene" id="PHT82882">
    <property type="protein sequence ID" value="PHT82882"/>
    <property type="gene ID" value="T459_11325"/>
</dbReference>
<proteinExistence type="predicted"/>
<keyword evidence="3" id="KW-1185">Reference proteome</keyword>
<reference evidence="2 3" key="1">
    <citation type="journal article" date="2014" name="Nat. Genet.">
        <title>Genome sequence of the hot pepper provides insights into the evolution of pungency in Capsicum species.</title>
        <authorList>
            <person name="Kim S."/>
            <person name="Park M."/>
            <person name="Yeom S.I."/>
            <person name="Kim Y.M."/>
            <person name="Lee J.M."/>
            <person name="Lee H.A."/>
            <person name="Seo E."/>
            <person name="Choi J."/>
            <person name="Cheong K."/>
            <person name="Kim K.T."/>
            <person name="Jung K."/>
            <person name="Lee G.W."/>
            <person name="Oh S.K."/>
            <person name="Bae C."/>
            <person name="Kim S.B."/>
            <person name="Lee H.Y."/>
            <person name="Kim S.Y."/>
            <person name="Kim M.S."/>
            <person name="Kang B.C."/>
            <person name="Jo Y.D."/>
            <person name="Yang H.B."/>
            <person name="Jeong H.J."/>
            <person name="Kang W.H."/>
            <person name="Kwon J.K."/>
            <person name="Shin C."/>
            <person name="Lim J.Y."/>
            <person name="Park J.H."/>
            <person name="Huh J.H."/>
            <person name="Kim J.S."/>
            <person name="Kim B.D."/>
            <person name="Cohen O."/>
            <person name="Paran I."/>
            <person name="Suh M.C."/>
            <person name="Lee S.B."/>
            <person name="Kim Y.K."/>
            <person name="Shin Y."/>
            <person name="Noh S.J."/>
            <person name="Park J."/>
            <person name="Seo Y.S."/>
            <person name="Kwon S.Y."/>
            <person name="Kim H.A."/>
            <person name="Park J.M."/>
            <person name="Kim H.J."/>
            <person name="Choi S.B."/>
            <person name="Bosland P.W."/>
            <person name="Reeves G."/>
            <person name="Jo S.H."/>
            <person name="Lee B.W."/>
            <person name="Cho H.T."/>
            <person name="Choi H.S."/>
            <person name="Lee M.S."/>
            <person name="Yu Y."/>
            <person name="Do Choi Y."/>
            <person name="Park B.S."/>
            <person name="van Deynze A."/>
            <person name="Ashrafi H."/>
            <person name="Hill T."/>
            <person name="Kim W.T."/>
            <person name="Pai H.S."/>
            <person name="Ahn H.K."/>
            <person name="Yeam I."/>
            <person name="Giovannoni J.J."/>
            <person name="Rose J.K."/>
            <person name="Sorensen I."/>
            <person name="Lee S.J."/>
            <person name="Kim R.W."/>
            <person name="Choi I.Y."/>
            <person name="Choi B.S."/>
            <person name="Lim J.S."/>
            <person name="Lee Y.H."/>
            <person name="Choi D."/>
        </authorList>
    </citation>
    <scope>NUCLEOTIDE SEQUENCE [LARGE SCALE GENOMIC DNA]</scope>
    <source>
        <strain evidence="3">cv. CM334</strain>
    </source>
</reference>
<dbReference type="AlphaFoldDB" id="A0A2G2ZLM3"/>
<sequence length="140" mass="15106">MQTNQEERYGLSSVVTKLDKQLILSNQNVVQRLGLPALVKIKMDNPDASNKIGLQSRKDADEDFVESGLATRDKKENANGSASTEPPVLNIIQSSLPDIKKVTHDLLRQTDSILGALMVLNATVSQFGKGAGLFGKGDAE</sequence>
<protein>
    <submittedName>
        <fullName evidence="2">Uncharacterized protein</fullName>
    </submittedName>
</protein>
<dbReference type="PANTHER" id="PTHR47759:SF2">
    <property type="entry name" value="TRIGLYCERIDE LIPASE"/>
    <property type="match status" value="1"/>
</dbReference>
<dbReference type="EMBL" id="AYRZ02000004">
    <property type="protein sequence ID" value="PHT82882.1"/>
    <property type="molecule type" value="Genomic_DNA"/>
</dbReference>
<dbReference type="STRING" id="4072.A0A2G2ZLM3"/>
<reference evidence="2 3" key="2">
    <citation type="journal article" date="2017" name="Genome Biol.">
        <title>New reference genome sequences of hot pepper reveal the massive evolution of plant disease-resistance genes by retroduplication.</title>
        <authorList>
            <person name="Kim S."/>
            <person name="Park J."/>
            <person name="Yeom S.I."/>
            <person name="Kim Y.M."/>
            <person name="Seo E."/>
            <person name="Kim K.T."/>
            <person name="Kim M.S."/>
            <person name="Lee J.M."/>
            <person name="Cheong K."/>
            <person name="Shin H.S."/>
            <person name="Kim S.B."/>
            <person name="Han K."/>
            <person name="Lee J."/>
            <person name="Park M."/>
            <person name="Lee H.A."/>
            <person name="Lee H.Y."/>
            <person name="Lee Y."/>
            <person name="Oh S."/>
            <person name="Lee J.H."/>
            <person name="Choi E."/>
            <person name="Choi E."/>
            <person name="Lee S.E."/>
            <person name="Jeon J."/>
            <person name="Kim H."/>
            <person name="Choi G."/>
            <person name="Song H."/>
            <person name="Lee J."/>
            <person name="Lee S.C."/>
            <person name="Kwon J.K."/>
            <person name="Lee H.Y."/>
            <person name="Koo N."/>
            <person name="Hong Y."/>
            <person name="Kim R.W."/>
            <person name="Kang W.H."/>
            <person name="Huh J.H."/>
            <person name="Kang B.C."/>
            <person name="Yang T.J."/>
            <person name="Lee Y.H."/>
            <person name="Bennetzen J.L."/>
            <person name="Choi D."/>
        </authorList>
    </citation>
    <scope>NUCLEOTIDE SEQUENCE [LARGE SCALE GENOMIC DNA]</scope>
    <source>
        <strain evidence="3">cv. CM334</strain>
    </source>
</reference>
<comment type="caution">
    <text evidence="2">The sequence shown here is derived from an EMBL/GenBank/DDBJ whole genome shotgun (WGS) entry which is preliminary data.</text>
</comment>
<feature type="region of interest" description="Disordered" evidence="1">
    <location>
        <begin position="47"/>
        <end position="86"/>
    </location>
</feature>
<evidence type="ECO:0000313" key="2">
    <source>
        <dbReference type="EMBL" id="PHT82882.1"/>
    </source>
</evidence>
<dbReference type="PANTHER" id="PTHR47759">
    <property type="entry name" value="OS04G0509100 PROTEIN"/>
    <property type="match status" value="1"/>
</dbReference>
<name>A0A2G2ZLM3_CAPAN</name>
<gene>
    <name evidence="2" type="ORF">T459_11325</name>
</gene>
<evidence type="ECO:0000313" key="3">
    <source>
        <dbReference type="Proteomes" id="UP000222542"/>
    </source>
</evidence>
<dbReference type="Proteomes" id="UP000222542">
    <property type="component" value="Unassembled WGS sequence"/>
</dbReference>
<evidence type="ECO:0000256" key="1">
    <source>
        <dbReference type="SAM" id="MobiDB-lite"/>
    </source>
</evidence>
<organism evidence="2 3">
    <name type="scientific">Capsicum annuum</name>
    <name type="common">Capsicum pepper</name>
    <dbReference type="NCBI Taxonomy" id="4072"/>
    <lineage>
        <taxon>Eukaryota</taxon>
        <taxon>Viridiplantae</taxon>
        <taxon>Streptophyta</taxon>
        <taxon>Embryophyta</taxon>
        <taxon>Tracheophyta</taxon>
        <taxon>Spermatophyta</taxon>
        <taxon>Magnoliopsida</taxon>
        <taxon>eudicotyledons</taxon>
        <taxon>Gunneridae</taxon>
        <taxon>Pentapetalae</taxon>
        <taxon>asterids</taxon>
        <taxon>lamiids</taxon>
        <taxon>Solanales</taxon>
        <taxon>Solanaceae</taxon>
        <taxon>Solanoideae</taxon>
        <taxon>Capsiceae</taxon>
        <taxon>Capsicum</taxon>
    </lineage>
</organism>